<feature type="compositionally biased region" description="Basic residues" evidence="1">
    <location>
        <begin position="1"/>
        <end position="13"/>
    </location>
</feature>
<accession>A0A2P2PM44</accession>
<feature type="region of interest" description="Disordered" evidence="1">
    <location>
        <begin position="1"/>
        <end position="21"/>
    </location>
</feature>
<name>A0A2P2PM44_RHIMU</name>
<evidence type="ECO:0000313" key="2">
    <source>
        <dbReference type="EMBL" id="MBX55803.1"/>
    </source>
</evidence>
<dbReference type="EMBL" id="GGEC01075319">
    <property type="protein sequence ID" value="MBX55803.1"/>
    <property type="molecule type" value="Transcribed_RNA"/>
</dbReference>
<evidence type="ECO:0000256" key="1">
    <source>
        <dbReference type="SAM" id="MobiDB-lite"/>
    </source>
</evidence>
<organism evidence="2">
    <name type="scientific">Rhizophora mucronata</name>
    <name type="common">Asiatic mangrove</name>
    <dbReference type="NCBI Taxonomy" id="61149"/>
    <lineage>
        <taxon>Eukaryota</taxon>
        <taxon>Viridiplantae</taxon>
        <taxon>Streptophyta</taxon>
        <taxon>Embryophyta</taxon>
        <taxon>Tracheophyta</taxon>
        <taxon>Spermatophyta</taxon>
        <taxon>Magnoliopsida</taxon>
        <taxon>eudicotyledons</taxon>
        <taxon>Gunneridae</taxon>
        <taxon>Pentapetalae</taxon>
        <taxon>rosids</taxon>
        <taxon>fabids</taxon>
        <taxon>Malpighiales</taxon>
        <taxon>Rhizophoraceae</taxon>
        <taxon>Rhizophora</taxon>
    </lineage>
</organism>
<proteinExistence type="predicted"/>
<dbReference type="AlphaFoldDB" id="A0A2P2PM44"/>
<protein>
    <submittedName>
        <fullName evidence="2">Uncharacterized protein</fullName>
    </submittedName>
</protein>
<reference evidence="2" key="1">
    <citation type="submission" date="2018-02" db="EMBL/GenBank/DDBJ databases">
        <title>Rhizophora mucronata_Transcriptome.</title>
        <authorList>
            <person name="Meera S.P."/>
            <person name="Sreeshan A."/>
            <person name="Augustine A."/>
        </authorList>
    </citation>
    <scope>NUCLEOTIDE SEQUENCE</scope>
    <source>
        <tissue evidence="2">Leaf</tissue>
    </source>
</reference>
<sequence>MQTIKSIHHHHTATGKNKINAQNIHFCGTGTKQGISSTN</sequence>